<name>A0A8H6Y2U9_9AGAR</name>
<dbReference type="Proteomes" id="UP000620124">
    <property type="component" value="Unassembled WGS sequence"/>
</dbReference>
<keyword evidence="5" id="KW-1185">Reference proteome</keyword>
<dbReference type="PANTHER" id="PTHR10039">
    <property type="entry name" value="AMELOGENIN"/>
    <property type="match status" value="1"/>
</dbReference>
<evidence type="ECO:0000313" key="4">
    <source>
        <dbReference type="EMBL" id="KAF7353070.1"/>
    </source>
</evidence>
<evidence type="ECO:0000259" key="3">
    <source>
        <dbReference type="Pfam" id="PF24883"/>
    </source>
</evidence>
<keyword evidence="1" id="KW-0677">Repeat</keyword>
<dbReference type="InterPro" id="IPR056884">
    <property type="entry name" value="NPHP3-like_N"/>
</dbReference>
<dbReference type="SUPFAM" id="SSF52540">
    <property type="entry name" value="P-loop containing nucleoside triphosphate hydrolases"/>
    <property type="match status" value="1"/>
</dbReference>
<proteinExistence type="predicted"/>
<organism evidence="4 5">
    <name type="scientific">Mycena venus</name>
    <dbReference type="NCBI Taxonomy" id="2733690"/>
    <lineage>
        <taxon>Eukaryota</taxon>
        <taxon>Fungi</taxon>
        <taxon>Dikarya</taxon>
        <taxon>Basidiomycota</taxon>
        <taxon>Agaricomycotina</taxon>
        <taxon>Agaricomycetes</taxon>
        <taxon>Agaricomycetidae</taxon>
        <taxon>Agaricales</taxon>
        <taxon>Marasmiineae</taxon>
        <taxon>Mycenaceae</taxon>
        <taxon>Mycena</taxon>
    </lineage>
</organism>
<evidence type="ECO:0000313" key="5">
    <source>
        <dbReference type="Proteomes" id="UP000620124"/>
    </source>
</evidence>
<reference evidence="4" key="1">
    <citation type="submission" date="2020-05" db="EMBL/GenBank/DDBJ databases">
        <title>Mycena genomes resolve the evolution of fungal bioluminescence.</title>
        <authorList>
            <person name="Tsai I.J."/>
        </authorList>
    </citation>
    <scope>NUCLEOTIDE SEQUENCE</scope>
    <source>
        <strain evidence="4">CCC161011</strain>
    </source>
</reference>
<feature type="region of interest" description="Disordered" evidence="2">
    <location>
        <begin position="32"/>
        <end position="57"/>
    </location>
</feature>
<comment type="caution">
    <text evidence="4">The sequence shown here is derived from an EMBL/GenBank/DDBJ whole genome shotgun (WGS) entry which is preliminary data.</text>
</comment>
<dbReference type="Gene3D" id="3.40.50.300">
    <property type="entry name" value="P-loop containing nucleotide triphosphate hydrolases"/>
    <property type="match status" value="1"/>
</dbReference>
<evidence type="ECO:0000256" key="1">
    <source>
        <dbReference type="ARBA" id="ARBA00022737"/>
    </source>
</evidence>
<feature type="domain" description="Nephrocystin 3-like N-terminal" evidence="3">
    <location>
        <begin position="160"/>
        <end position="326"/>
    </location>
</feature>
<accession>A0A8H6Y2U9</accession>
<protein>
    <submittedName>
        <fullName evidence="4">NACHT domain-containing protein</fullName>
    </submittedName>
</protein>
<evidence type="ECO:0000256" key="2">
    <source>
        <dbReference type="SAM" id="MobiDB-lite"/>
    </source>
</evidence>
<sequence>MSFALNGTHIEGGTFNNVSGNMTQVFNSHVRPIGEADRGPHFGRTNHGSRNRHNEEERFRACADNTNSGDSRNSISPIIEYEGRGNGAVCFTSSMHPDTRDGRYNPADIPTTFNSVGGNMTQLSITAYGDSGIDILYRSVVMEALHDSGERFPEPACHPGTRTMVLEELKIWSIDTNPESAIMWLYGAAGMGKSAIAQMFAGDCQAEGRLGASFFFRRGHPKRGTWNGLFTTLAYQLATSVSELLLPVQRAVEDDKLVVGRAMAVQFQKLFLSPFQSMPNLHSMPVIVLDGLDECKDHHVQQQILRLFITGIRNHCLPVRLLITSRPEPHICETLQSEDSLVICHYSELTADDSAYTDIRMYLWDEFSRIYREFLARGIDLGPNWPAPQAVTHLVKKSSGIFIYAATVIRFIGDEYTHPAERLTAVLSLDPRSTAPLDDLYTEILSVVPPEATRLRILHAIWQGTQDNFLFMRPEHVETLLLLSPGTSRLALRALHSLVYIPPPHTRFSVPDDVYPLHASFEDLVVLWIQHVKKRLMEGDLDFASYWLDLLDICRPSSRISHELESLDLAQLCDPKNIHPADHHKVHARVFSNPRPARAVLDWLQVNRPTNNSISWH</sequence>
<gene>
    <name evidence="4" type="ORF">MVEN_01274900</name>
</gene>
<dbReference type="EMBL" id="JACAZI010000009">
    <property type="protein sequence ID" value="KAF7353070.1"/>
    <property type="molecule type" value="Genomic_DNA"/>
</dbReference>
<dbReference type="Pfam" id="PF24883">
    <property type="entry name" value="NPHP3_N"/>
    <property type="match status" value="1"/>
</dbReference>
<dbReference type="AlphaFoldDB" id="A0A8H6Y2U9"/>
<dbReference type="OrthoDB" id="2932404at2759"/>
<dbReference type="InterPro" id="IPR027417">
    <property type="entry name" value="P-loop_NTPase"/>
</dbReference>